<feature type="domain" description="Clip" evidence="15">
    <location>
        <begin position="16"/>
        <end position="79"/>
    </location>
</feature>
<dbReference type="InterPro" id="IPR043504">
    <property type="entry name" value="Peptidase_S1_PA_chymotrypsin"/>
</dbReference>
<evidence type="ECO:0000259" key="14">
    <source>
        <dbReference type="PROSITE" id="PS50240"/>
    </source>
</evidence>
<dbReference type="InterPro" id="IPR001314">
    <property type="entry name" value="Peptidase_S1A"/>
</dbReference>
<dbReference type="SMART" id="SM00020">
    <property type="entry name" value="Tryp_SPc"/>
    <property type="match status" value="1"/>
</dbReference>
<keyword evidence="5 11" id="KW-0720">Serine protease</keyword>
<keyword evidence="3" id="KW-0732">Signal</keyword>
<evidence type="ECO:0000256" key="4">
    <source>
        <dbReference type="ARBA" id="ARBA00022801"/>
    </source>
</evidence>
<dbReference type="Gene3D" id="2.40.10.10">
    <property type="entry name" value="Trypsin-like serine proteases"/>
    <property type="match status" value="2"/>
</dbReference>
<dbReference type="EMBL" id="JAJJHW010003409">
    <property type="protein sequence ID" value="KAH8359485.1"/>
    <property type="molecule type" value="Genomic_DNA"/>
</dbReference>
<dbReference type="FunFam" id="2.40.10.10:FF:000084">
    <property type="entry name" value="Serine protease easter"/>
    <property type="match status" value="1"/>
</dbReference>
<proteinExistence type="inferred from homology"/>
<dbReference type="GO" id="GO:0046872">
    <property type="term" value="F:metal ion binding"/>
    <property type="evidence" value="ECO:0007669"/>
    <property type="project" value="UniProtKB-KW"/>
</dbReference>
<dbReference type="Pfam" id="PF00089">
    <property type="entry name" value="Trypsin"/>
    <property type="match status" value="1"/>
</dbReference>
<evidence type="ECO:0000256" key="3">
    <source>
        <dbReference type="ARBA" id="ARBA00022729"/>
    </source>
</evidence>
<comment type="domain">
    <text evidence="12">The clip domain consists of 35-55 residues which are 'knitted' together usually by 3 conserved disulfide bonds forming a clip-like compact structure.</text>
</comment>
<dbReference type="CDD" id="cd00190">
    <property type="entry name" value="Tryp_SPc"/>
    <property type="match status" value="1"/>
</dbReference>
<dbReference type="AlphaFoldDB" id="A0AAD4PGS1"/>
<keyword evidence="12" id="KW-0964">Secreted</keyword>
<dbReference type="InterPro" id="IPR009003">
    <property type="entry name" value="Peptidase_S1_PA"/>
</dbReference>
<keyword evidence="7" id="KW-0865">Zymogen</keyword>
<dbReference type="SUPFAM" id="SSF50494">
    <property type="entry name" value="Trypsin-like serine proteases"/>
    <property type="match status" value="1"/>
</dbReference>
<keyword evidence="1 11" id="KW-0645">Protease</keyword>
<keyword evidence="8" id="KW-1015">Disulfide bond</keyword>
<dbReference type="Pfam" id="PF12032">
    <property type="entry name" value="CLIP"/>
    <property type="match status" value="1"/>
</dbReference>
<evidence type="ECO:0000256" key="10">
    <source>
        <dbReference type="ARBA" id="ARBA00024195"/>
    </source>
</evidence>
<dbReference type="PROSITE" id="PS51888">
    <property type="entry name" value="CLIP"/>
    <property type="match status" value="1"/>
</dbReference>
<dbReference type="GO" id="GO:0004252">
    <property type="term" value="F:serine-type endopeptidase activity"/>
    <property type="evidence" value="ECO:0007669"/>
    <property type="project" value="UniProtKB-UniRule"/>
</dbReference>
<dbReference type="EC" id="3.4.21.-" evidence="11"/>
<dbReference type="InterPro" id="IPR018114">
    <property type="entry name" value="TRYPSIN_HIS"/>
</dbReference>
<evidence type="ECO:0000313" key="17">
    <source>
        <dbReference type="Proteomes" id="UP001200034"/>
    </source>
</evidence>
<evidence type="ECO:0000256" key="6">
    <source>
        <dbReference type="ARBA" id="ARBA00022837"/>
    </source>
</evidence>
<feature type="domain" description="Peptidase S1" evidence="14">
    <location>
        <begin position="126"/>
        <end position="387"/>
    </location>
</feature>
<keyword evidence="6" id="KW-0106">Calcium</keyword>
<dbReference type="PANTHER" id="PTHR24256">
    <property type="entry name" value="TRYPTASE-RELATED"/>
    <property type="match status" value="1"/>
</dbReference>
<accession>A0AAD4PGS1</accession>
<evidence type="ECO:0000256" key="9">
    <source>
        <dbReference type="ARBA" id="ARBA00023180"/>
    </source>
</evidence>
<keyword evidence="17" id="KW-1185">Reference proteome</keyword>
<protein>
    <recommendedName>
        <fullName evidence="12">CLIP domain-containing serine protease</fullName>
        <ecNumber evidence="11">3.4.21.-</ecNumber>
    </recommendedName>
</protein>
<evidence type="ECO:0000256" key="7">
    <source>
        <dbReference type="ARBA" id="ARBA00023145"/>
    </source>
</evidence>
<dbReference type="PRINTS" id="PR00722">
    <property type="entry name" value="CHYMOTRYPSIN"/>
</dbReference>
<evidence type="ECO:0000256" key="11">
    <source>
        <dbReference type="RuleBase" id="RU363034"/>
    </source>
</evidence>
<keyword evidence="4 11" id="KW-0378">Hydrolase</keyword>
<comment type="similarity">
    <text evidence="10 12">Belongs to the peptidase S1 family. CLIP subfamily.</text>
</comment>
<dbReference type="PROSITE" id="PS50240">
    <property type="entry name" value="TRYPSIN_DOM"/>
    <property type="match status" value="1"/>
</dbReference>
<name>A0AAD4PGS1_9MUSC</name>
<organism evidence="16 17">
    <name type="scientific">Drosophila rubida</name>
    <dbReference type="NCBI Taxonomy" id="30044"/>
    <lineage>
        <taxon>Eukaryota</taxon>
        <taxon>Metazoa</taxon>
        <taxon>Ecdysozoa</taxon>
        <taxon>Arthropoda</taxon>
        <taxon>Hexapoda</taxon>
        <taxon>Insecta</taxon>
        <taxon>Pterygota</taxon>
        <taxon>Neoptera</taxon>
        <taxon>Endopterygota</taxon>
        <taxon>Diptera</taxon>
        <taxon>Brachycera</taxon>
        <taxon>Muscomorpha</taxon>
        <taxon>Ephydroidea</taxon>
        <taxon>Drosophilidae</taxon>
        <taxon>Drosophila</taxon>
    </lineage>
</organism>
<evidence type="ECO:0000259" key="15">
    <source>
        <dbReference type="PROSITE" id="PS51888"/>
    </source>
</evidence>
<dbReference type="Proteomes" id="UP001200034">
    <property type="component" value="Unassembled WGS sequence"/>
</dbReference>
<dbReference type="InterPro" id="IPR022700">
    <property type="entry name" value="CLIP"/>
</dbReference>
<comment type="subcellular location">
    <subcellularLocation>
        <location evidence="12">Secreted</location>
    </subcellularLocation>
</comment>
<evidence type="ECO:0000256" key="12">
    <source>
        <dbReference type="RuleBase" id="RU366078"/>
    </source>
</evidence>
<evidence type="ECO:0000256" key="1">
    <source>
        <dbReference type="ARBA" id="ARBA00022670"/>
    </source>
</evidence>
<comment type="caution">
    <text evidence="16">The sequence shown here is derived from an EMBL/GenBank/DDBJ whole genome shotgun (WGS) entry which is preliminary data.</text>
</comment>
<evidence type="ECO:0000256" key="13">
    <source>
        <dbReference type="SAM" id="MobiDB-lite"/>
    </source>
</evidence>
<feature type="non-terminal residue" evidence="16">
    <location>
        <position position="388"/>
    </location>
</feature>
<evidence type="ECO:0000256" key="5">
    <source>
        <dbReference type="ARBA" id="ARBA00022825"/>
    </source>
</evidence>
<evidence type="ECO:0000313" key="16">
    <source>
        <dbReference type="EMBL" id="KAH8359485.1"/>
    </source>
</evidence>
<dbReference type="InterPro" id="IPR038565">
    <property type="entry name" value="CLIP_sf"/>
</dbReference>
<keyword evidence="9" id="KW-0325">Glycoprotein</keyword>
<evidence type="ECO:0000256" key="2">
    <source>
        <dbReference type="ARBA" id="ARBA00022723"/>
    </source>
</evidence>
<gene>
    <name evidence="16" type="ORF">KR093_006973</name>
</gene>
<dbReference type="InterPro" id="IPR001254">
    <property type="entry name" value="Trypsin_dom"/>
</dbReference>
<dbReference type="SMART" id="SM00680">
    <property type="entry name" value="CLIP"/>
    <property type="match status" value="1"/>
</dbReference>
<sequence>LSPRFLYFVLPEIFGYCTTPSEQSGTCIYLQSCNYLYELVQKRTVSNSDRQFLANSQCGYRNGQVVVSILFSKTRFICCANSRRINDQPVWGNQGQPQPQPQPTPVKSSGLLPQVPNCGDNFSDRIVGGVNTGKKEFPWLALIEYTKPGNVIGHHCGGSLINNRYVLTAAHCISAVPANWQLTGVRLGEWDTASNPDCTKERSGRNDCNDPYVDVAVSEAIPHPQYPGNARDQLHDIALLRLQNEVALTDFIAPVCLPNRPEQRSTIFLGRKMIVAGWGRTETNATSNIKLKAEIEPVPYGDCNNRYASQRRTITNNQICAGGVEGVDSCRGDSGGPLVLEEFTNGYGNYFLTGVVSYGPTPCGLAGWPGVYTLVSAYIDWIESTIRP</sequence>
<dbReference type="Gene3D" id="3.30.1640.30">
    <property type="match status" value="1"/>
</dbReference>
<evidence type="ECO:0000256" key="8">
    <source>
        <dbReference type="ARBA" id="ARBA00023157"/>
    </source>
</evidence>
<reference evidence="16" key="1">
    <citation type="journal article" date="2021" name="Mol. Ecol. Resour.">
        <title>Phylogenomic analyses of the genus Drosophila reveals genomic signals of climate adaptation.</title>
        <authorList>
            <person name="Li F."/>
            <person name="Rane R.V."/>
            <person name="Luria V."/>
            <person name="Xiong Z."/>
            <person name="Chen J."/>
            <person name="Li Z."/>
            <person name="Catullo R.A."/>
            <person name="Griffin P.C."/>
            <person name="Schiffer M."/>
            <person name="Pearce S."/>
            <person name="Lee S.F."/>
            <person name="McElroy K."/>
            <person name="Stocker A."/>
            <person name="Shirriffs J."/>
            <person name="Cockerell F."/>
            <person name="Coppin C."/>
            <person name="Sgro C.M."/>
            <person name="Karger A."/>
            <person name="Cain J.W."/>
            <person name="Weber J.A."/>
            <person name="Santpere G."/>
            <person name="Kirschner M.W."/>
            <person name="Hoffmann A.A."/>
            <person name="Oakeshott J.G."/>
            <person name="Zhang G."/>
        </authorList>
    </citation>
    <scope>NUCLEOTIDE SEQUENCE</scope>
    <source>
        <strain evidence="16">BGI-SZ-2011g</strain>
    </source>
</reference>
<dbReference type="PROSITE" id="PS00134">
    <property type="entry name" value="TRYPSIN_HIS"/>
    <property type="match status" value="1"/>
</dbReference>
<dbReference type="FunFam" id="2.40.10.10:FF:000028">
    <property type="entry name" value="Serine protease easter"/>
    <property type="match status" value="1"/>
</dbReference>
<dbReference type="InterPro" id="IPR033116">
    <property type="entry name" value="TRYPSIN_SER"/>
</dbReference>
<dbReference type="PROSITE" id="PS00135">
    <property type="entry name" value="TRYPSIN_SER"/>
    <property type="match status" value="1"/>
</dbReference>
<dbReference type="GO" id="GO:0006508">
    <property type="term" value="P:proteolysis"/>
    <property type="evidence" value="ECO:0007669"/>
    <property type="project" value="UniProtKB-KW"/>
</dbReference>
<dbReference type="InterPro" id="IPR051487">
    <property type="entry name" value="Ser/Thr_Proteases_Immune/Dev"/>
</dbReference>
<dbReference type="GO" id="GO:0005576">
    <property type="term" value="C:extracellular region"/>
    <property type="evidence" value="ECO:0007669"/>
    <property type="project" value="UniProtKB-SubCell"/>
</dbReference>
<keyword evidence="2" id="KW-0479">Metal-binding</keyword>
<feature type="region of interest" description="Disordered" evidence="13">
    <location>
        <begin position="89"/>
        <end position="110"/>
    </location>
</feature>